<keyword evidence="6" id="KW-0067">ATP-binding</keyword>
<evidence type="ECO:0000313" key="12">
    <source>
        <dbReference type="EMBL" id="EDM23755.1"/>
    </source>
</evidence>
<dbReference type="Gene3D" id="3.40.50.300">
    <property type="entry name" value="P-loop containing nucleotide triphosphate hydrolases"/>
    <property type="match status" value="2"/>
</dbReference>
<organism evidence="12 13">
    <name type="scientific">Caminibacter mediatlanticus TB-2</name>
    <dbReference type="NCBI Taxonomy" id="391592"/>
    <lineage>
        <taxon>Bacteria</taxon>
        <taxon>Pseudomonadati</taxon>
        <taxon>Campylobacterota</taxon>
        <taxon>Epsilonproteobacteria</taxon>
        <taxon>Nautiliales</taxon>
        <taxon>Nautiliaceae</taxon>
        <taxon>Caminibacter</taxon>
    </lineage>
</organism>
<evidence type="ECO:0000256" key="8">
    <source>
        <dbReference type="ARBA" id="ARBA00033408"/>
    </source>
</evidence>
<reference evidence="12 13" key="1">
    <citation type="journal article" date="2011" name="Stand. Genomic Sci.">
        <title>Draft genome sequence of Caminibacter mediatlanticus strain TB-2, an epsilonproteobacterium isolated from a deep-sea hydrothermal vent.</title>
        <authorList>
            <person name="Giovannelli D."/>
            <person name="Ferriera S."/>
            <person name="Johnson J."/>
            <person name="Kravitz S."/>
            <person name="Perez-Rodriguez I."/>
            <person name="Ricci J."/>
            <person name="O'Brien C."/>
            <person name="Voordeckers J.W."/>
            <person name="Bini E."/>
            <person name="Vetriani C."/>
        </authorList>
    </citation>
    <scope>NUCLEOTIDE SEQUENCE [LARGE SCALE GENOMIC DNA]</scope>
    <source>
        <strain evidence="12 13">TB-2</strain>
    </source>
</reference>
<dbReference type="GO" id="GO:0043590">
    <property type="term" value="C:bacterial nucleoid"/>
    <property type="evidence" value="ECO:0007669"/>
    <property type="project" value="TreeGrafter"/>
</dbReference>
<dbReference type="PIRSF" id="PIRSF003128">
    <property type="entry name" value="RecN"/>
    <property type="match status" value="1"/>
</dbReference>
<evidence type="ECO:0000259" key="11">
    <source>
        <dbReference type="SMART" id="SM00382"/>
    </source>
</evidence>
<dbReference type="RefSeq" id="WP_007474275.1">
    <property type="nucleotide sequence ID" value="NZ_ABCJ01000003.1"/>
</dbReference>
<evidence type="ECO:0000256" key="7">
    <source>
        <dbReference type="ARBA" id="ARBA00023204"/>
    </source>
</evidence>
<evidence type="ECO:0000256" key="10">
    <source>
        <dbReference type="SAM" id="Coils"/>
    </source>
</evidence>
<dbReference type="GO" id="GO:0006302">
    <property type="term" value="P:double-strand break repair"/>
    <property type="evidence" value="ECO:0007669"/>
    <property type="project" value="InterPro"/>
</dbReference>
<dbReference type="InterPro" id="IPR003593">
    <property type="entry name" value="AAA+_ATPase"/>
</dbReference>
<dbReference type="SUPFAM" id="SSF52540">
    <property type="entry name" value="P-loop containing nucleoside triphosphate hydrolases"/>
    <property type="match status" value="1"/>
</dbReference>
<evidence type="ECO:0000256" key="1">
    <source>
        <dbReference type="ARBA" id="ARBA00003618"/>
    </source>
</evidence>
<feature type="domain" description="AAA+ ATPase" evidence="11">
    <location>
        <begin position="28"/>
        <end position="473"/>
    </location>
</feature>
<dbReference type="EMBL" id="ABCJ01000003">
    <property type="protein sequence ID" value="EDM23755.1"/>
    <property type="molecule type" value="Genomic_DNA"/>
</dbReference>
<dbReference type="GO" id="GO:0016887">
    <property type="term" value="F:ATP hydrolysis activity"/>
    <property type="evidence" value="ECO:0007669"/>
    <property type="project" value="InterPro"/>
</dbReference>
<feature type="coiled-coil region" evidence="10">
    <location>
        <begin position="244"/>
        <end position="337"/>
    </location>
</feature>
<keyword evidence="10" id="KW-0175">Coiled coil</keyword>
<feature type="coiled-coil region" evidence="10">
    <location>
        <begin position="149"/>
        <end position="193"/>
    </location>
</feature>
<sequence>MIERVYLKEYVTFEEVELEFSEVELEFSKGLIVFTGPSGAGKSVLMRGILSIFGFFDINAKLSEAIVDNKLDLEKYGIEEDEVTIFRQIRKNKNRYFINNQAVSKKVVNKVAKEFIDYLSLREVDEFENENIVNLLDKMIREKEYYVKLEDYKSKYKKYKELKNKLEKINKEEKEAIEKIEFLKYEIDKIENISPKVGEFEELMSIKKDLSKIEKIKEKAYEIERIFEFESSVYEFLDMIEVDSEFFSNAMNELRIAIDKAQEKASYLENIDIEEVLNRLSDLQELIRRFGSIENSLKYLEEKKKELNLLENLSFEKENLQKEIETLKKELINLAEYLHTKREDVAKKFEEKLNFYLKKLYMPDAKVVLEKDNLYNLGITKAKIIVNDIDINTISTGEFNRLRVALLASKLEYEENEKTLFLDEIDANLSGEESMSVAEVLKYLSKKYQIFAISHQPQLASKANKHFLVTKKDNKSFVKELSKEERIEEIARIIGGKEKSQKAIAYAKEMLNIK</sequence>
<dbReference type="InterPro" id="IPR004604">
    <property type="entry name" value="DNA_recomb/repair_RecN"/>
</dbReference>
<evidence type="ECO:0000256" key="4">
    <source>
        <dbReference type="ARBA" id="ARBA00022741"/>
    </source>
</evidence>
<keyword evidence="5 9" id="KW-0227">DNA damage</keyword>
<keyword evidence="4" id="KW-0547">Nucleotide-binding</keyword>
<evidence type="ECO:0000256" key="2">
    <source>
        <dbReference type="ARBA" id="ARBA00009441"/>
    </source>
</evidence>
<dbReference type="Proteomes" id="UP000003288">
    <property type="component" value="Unassembled WGS sequence"/>
</dbReference>
<dbReference type="Pfam" id="PF13476">
    <property type="entry name" value="AAA_23"/>
    <property type="match status" value="1"/>
</dbReference>
<protein>
    <recommendedName>
        <fullName evidence="3 9">DNA repair protein RecN</fullName>
    </recommendedName>
    <alternativeName>
        <fullName evidence="8 9">Recombination protein N</fullName>
    </alternativeName>
</protein>
<comment type="similarity">
    <text evidence="2 9">Belongs to the RecN family.</text>
</comment>
<evidence type="ECO:0000256" key="6">
    <source>
        <dbReference type="ARBA" id="ARBA00022840"/>
    </source>
</evidence>
<evidence type="ECO:0000256" key="3">
    <source>
        <dbReference type="ARBA" id="ARBA00021315"/>
    </source>
</evidence>
<accession>A0AAI9AHL4</accession>
<dbReference type="GO" id="GO:0005524">
    <property type="term" value="F:ATP binding"/>
    <property type="evidence" value="ECO:0007669"/>
    <property type="project" value="UniProtKB-KW"/>
</dbReference>
<evidence type="ECO:0000313" key="13">
    <source>
        <dbReference type="Proteomes" id="UP000003288"/>
    </source>
</evidence>
<evidence type="ECO:0000256" key="9">
    <source>
        <dbReference type="PIRNR" id="PIRNR003128"/>
    </source>
</evidence>
<comment type="function">
    <text evidence="1 9">May be involved in recombinational repair of damaged DNA.</text>
</comment>
<dbReference type="SMART" id="SM00382">
    <property type="entry name" value="AAA"/>
    <property type="match status" value="1"/>
</dbReference>
<dbReference type="GO" id="GO:0009432">
    <property type="term" value="P:SOS response"/>
    <property type="evidence" value="ECO:0007669"/>
    <property type="project" value="TreeGrafter"/>
</dbReference>
<keyword evidence="7 9" id="KW-0234">DNA repair</keyword>
<dbReference type="PANTHER" id="PTHR11059:SF0">
    <property type="entry name" value="DNA REPAIR PROTEIN RECN"/>
    <property type="match status" value="1"/>
</dbReference>
<dbReference type="PANTHER" id="PTHR11059">
    <property type="entry name" value="DNA REPAIR PROTEIN RECN"/>
    <property type="match status" value="1"/>
</dbReference>
<dbReference type="AlphaFoldDB" id="A0AAI9AHL4"/>
<gene>
    <name evidence="12" type="ORF">CMTB2_00769</name>
</gene>
<dbReference type="InterPro" id="IPR038729">
    <property type="entry name" value="Rad50/SbcC_AAA"/>
</dbReference>
<evidence type="ECO:0000256" key="5">
    <source>
        <dbReference type="ARBA" id="ARBA00022763"/>
    </source>
</evidence>
<dbReference type="InterPro" id="IPR027417">
    <property type="entry name" value="P-loop_NTPase"/>
</dbReference>
<proteinExistence type="inferred from homology"/>
<dbReference type="GO" id="GO:0006310">
    <property type="term" value="P:DNA recombination"/>
    <property type="evidence" value="ECO:0007669"/>
    <property type="project" value="InterPro"/>
</dbReference>
<comment type="caution">
    <text evidence="12">The sequence shown here is derived from an EMBL/GenBank/DDBJ whole genome shotgun (WGS) entry which is preliminary data.</text>
</comment>
<name>A0AAI9AHL4_9BACT</name>